<gene>
    <name evidence="1" type="ORF">HMPREF1557_01281</name>
</gene>
<dbReference type="AlphaFoldDB" id="U2IPW1"/>
<dbReference type="EMBL" id="AWVA01000080">
    <property type="protein sequence ID" value="ERJ75951.1"/>
    <property type="molecule type" value="Genomic_DNA"/>
</dbReference>
<proteinExistence type="predicted"/>
<evidence type="ECO:0000313" key="1">
    <source>
        <dbReference type="EMBL" id="ERJ75951.1"/>
    </source>
</evidence>
<evidence type="ECO:0000313" key="2">
    <source>
        <dbReference type="Proteomes" id="UP000016617"/>
    </source>
</evidence>
<sequence length="39" mass="4385">MRTELFKLSDLPTIKAGVDDITIFMCDPVKMVGVLFKVL</sequence>
<protein>
    <submittedName>
        <fullName evidence="1">Uncharacterized protein</fullName>
    </submittedName>
</protein>
<dbReference type="HOGENOM" id="CLU_3317960_0_0_9"/>
<reference evidence="1 2" key="1">
    <citation type="submission" date="2013-06" db="EMBL/GenBank/DDBJ databases">
        <authorList>
            <person name="Weinstock G."/>
            <person name="Sodergren E."/>
            <person name="Lobos E.A."/>
            <person name="Fulton L."/>
            <person name="Fulton R."/>
            <person name="Courtney L."/>
            <person name="Fronick C."/>
            <person name="O'Laughlin M."/>
            <person name="Godfrey J."/>
            <person name="Wilson R.M."/>
            <person name="Miner T."/>
            <person name="Farmer C."/>
            <person name="Delehaunty K."/>
            <person name="Cordes M."/>
            <person name="Minx P."/>
            <person name="Tomlinson C."/>
            <person name="Chen J."/>
            <person name="Wollam A."/>
            <person name="Pepin K.H."/>
            <person name="Bhonagiri V."/>
            <person name="Zhang X."/>
            <person name="Warren W."/>
            <person name="Mitreva M."/>
            <person name="Mardis E.R."/>
            <person name="Wilson R.K."/>
        </authorList>
    </citation>
    <scope>NUCLEOTIDE SEQUENCE [LARGE SCALE GENOMIC DNA]</scope>
    <source>
        <strain evidence="1 2">W1703</strain>
    </source>
</reference>
<dbReference type="PATRIC" id="fig|1227275.3.peg.1134"/>
<name>U2IPW1_9STRE</name>
<comment type="caution">
    <text evidence="1">The sequence shown here is derived from an EMBL/GenBank/DDBJ whole genome shotgun (WGS) entry which is preliminary data.</text>
</comment>
<organism evidence="1 2">
    <name type="scientific">Streptococcus sobrinus W1703</name>
    <dbReference type="NCBI Taxonomy" id="1227275"/>
    <lineage>
        <taxon>Bacteria</taxon>
        <taxon>Bacillati</taxon>
        <taxon>Bacillota</taxon>
        <taxon>Bacilli</taxon>
        <taxon>Lactobacillales</taxon>
        <taxon>Streptococcaceae</taxon>
        <taxon>Streptococcus</taxon>
    </lineage>
</organism>
<dbReference type="Proteomes" id="UP000016617">
    <property type="component" value="Unassembled WGS sequence"/>
</dbReference>
<accession>U2IPW1</accession>